<proteinExistence type="predicted"/>
<feature type="region of interest" description="Disordered" evidence="2">
    <location>
        <begin position="619"/>
        <end position="639"/>
    </location>
</feature>
<feature type="domain" description="Chorein N-terminal" evidence="3">
    <location>
        <begin position="114"/>
        <end position="343"/>
    </location>
</feature>
<feature type="compositionally biased region" description="Polar residues" evidence="2">
    <location>
        <begin position="1848"/>
        <end position="1858"/>
    </location>
</feature>
<accession>A0ABY7DRK5</accession>
<feature type="region of interest" description="Disordered" evidence="2">
    <location>
        <begin position="1902"/>
        <end position="1945"/>
    </location>
</feature>
<gene>
    <name evidence="4" type="ORF">MAR_024700</name>
</gene>
<feature type="compositionally biased region" description="Polar residues" evidence="2">
    <location>
        <begin position="1063"/>
        <end position="1096"/>
    </location>
</feature>
<dbReference type="EMBL" id="CP111014">
    <property type="protein sequence ID" value="WAR00328.1"/>
    <property type="molecule type" value="Genomic_DNA"/>
</dbReference>
<dbReference type="PANTHER" id="PTHR12517">
    <property type="entry name" value="VACUOLAR PROTEIN SORTING-ASSOCIATED PROTEIN 13B"/>
    <property type="match status" value="1"/>
</dbReference>
<feature type="compositionally biased region" description="Basic and acidic residues" evidence="2">
    <location>
        <begin position="3656"/>
        <end position="3673"/>
    </location>
</feature>
<dbReference type="Proteomes" id="UP001164746">
    <property type="component" value="Chromosome 3"/>
</dbReference>
<evidence type="ECO:0000313" key="5">
    <source>
        <dbReference type="Proteomes" id="UP001164746"/>
    </source>
</evidence>
<feature type="region of interest" description="Disordered" evidence="2">
    <location>
        <begin position="1827"/>
        <end position="1870"/>
    </location>
</feature>
<dbReference type="PANTHER" id="PTHR12517:SF0">
    <property type="entry name" value="INTERMEMBRANE LIPID TRANSFER PROTEIN VPS13B"/>
    <property type="match status" value="1"/>
</dbReference>
<keyword evidence="1" id="KW-0813">Transport</keyword>
<protein>
    <submittedName>
        <fullName evidence="4">VP13B-like protein</fullName>
    </submittedName>
</protein>
<feature type="region of interest" description="Disordered" evidence="2">
    <location>
        <begin position="2068"/>
        <end position="2087"/>
    </location>
</feature>
<feature type="region of interest" description="Disordered" evidence="2">
    <location>
        <begin position="1482"/>
        <end position="1501"/>
    </location>
</feature>
<dbReference type="InterPro" id="IPR039782">
    <property type="entry name" value="VPS13B"/>
</dbReference>
<evidence type="ECO:0000256" key="1">
    <source>
        <dbReference type="ARBA" id="ARBA00022448"/>
    </source>
</evidence>
<keyword evidence="5" id="KW-1185">Reference proteome</keyword>
<reference evidence="4" key="1">
    <citation type="submission" date="2022-11" db="EMBL/GenBank/DDBJ databases">
        <title>Centuries of genome instability and evolution in soft-shell clam transmissible cancer (bioRxiv).</title>
        <authorList>
            <person name="Hart S.F.M."/>
            <person name="Yonemitsu M.A."/>
            <person name="Giersch R.M."/>
            <person name="Beal B.F."/>
            <person name="Arriagada G."/>
            <person name="Davis B.W."/>
            <person name="Ostrander E.A."/>
            <person name="Goff S.P."/>
            <person name="Metzger M.J."/>
        </authorList>
    </citation>
    <scope>NUCLEOTIDE SEQUENCE</scope>
    <source>
        <strain evidence="4">MELC-2E11</strain>
        <tissue evidence="4">Siphon/mantle</tissue>
    </source>
</reference>
<feature type="region of interest" description="Disordered" evidence="2">
    <location>
        <begin position="1063"/>
        <end position="1112"/>
    </location>
</feature>
<feature type="region of interest" description="Disordered" evidence="2">
    <location>
        <begin position="210"/>
        <end position="235"/>
    </location>
</feature>
<feature type="compositionally biased region" description="Basic and acidic residues" evidence="2">
    <location>
        <begin position="1827"/>
        <end position="1841"/>
    </location>
</feature>
<feature type="region of interest" description="Disordered" evidence="2">
    <location>
        <begin position="398"/>
        <end position="431"/>
    </location>
</feature>
<dbReference type="InterPro" id="IPR026854">
    <property type="entry name" value="VPS13_N"/>
</dbReference>
<feature type="region of interest" description="Disordered" evidence="2">
    <location>
        <begin position="3932"/>
        <end position="3953"/>
    </location>
</feature>
<feature type="region of interest" description="Disordered" evidence="2">
    <location>
        <begin position="3656"/>
        <end position="3677"/>
    </location>
</feature>
<feature type="compositionally biased region" description="Polar residues" evidence="2">
    <location>
        <begin position="2072"/>
        <end position="2082"/>
    </location>
</feature>
<evidence type="ECO:0000256" key="2">
    <source>
        <dbReference type="SAM" id="MobiDB-lite"/>
    </source>
</evidence>
<organism evidence="4 5">
    <name type="scientific">Mya arenaria</name>
    <name type="common">Soft-shell clam</name>
    <dbReference type="NCBI Taxonomy" id="6604"/>
    <lineage>
        <taxon>Eukaryota</taxon>
        <taxon>Metazoa</taxon>
        <taxon>Spiralia</taxon>
        <taxon>Lophotrochozoa</taxon>
        <taxon>Mollusca</taxon>
        <taxon>Bivalvia</taxon>
        <taxon>Autobranchia</taxon>
        <taxon>Heteroconchia</taxon>
        <taxon>Euheterodonta</taxon>
        <taxon>Imparidentia</taxon>
        <taxon>Neoheterodontei</taxon>
        <taxon>Myida</taxon>
        <taxon>Myoidea</taxon>
        <taxon>Myidae</taxon>
        <taxon>Mya</taxon>
    </lineage>
</organism>
<sequence>MAWTPSLFQRSRRLAPGRTFWIYSMSTRSQGHSVFTSRYPAPAVANRLPPIANAVSILSSRVLNGSMIRHKRDALQAHILVTVDKDKPVQETSISSSNAGKYLIFIAYIMFKIESYLTPLLMGYLDKYVKLRPDDFQLSLWGGDAVLYNLDLRLDIIEKAIQLPIVFQSGHIHELRLHVPWTKLGSDPVVITINTIECILKVRDTAYRESSPKAGATTPGKPSQKLRARKQDSQDLPPGYLQSLMNKIVNNVNIIINNLIIKFVEDDIVLSLNVKSAEIYSANKNWERAFVELTAPDFVLRRAINFIDLTVCLDKRDASGKIETYQDPMAYRCSIACRLYSKFENLHAKFPLETKFNIYCERVDISLTDTQLPMVIRLVELAMALYYGTFQFRNQSVEEEPQQQDVLRESKSDTSVGEPPPEEGDPGSQSWTSWAWSYVPQILPEEGEEATPSPRRKQTPALFSFGMFAFKLTVKFKLTEYLKEKAHYGPRKVVFRPFLYLEAEGLALDTLMQGLNFFNSQIGITNLAVYSQGVCICGAEGEENARNHLLLSGGDNLATKTSSNYICQSLFDAQSPENLGIPISKILDFDEHRQVCTEQYGSQKFGVFWMDYVYGMDKSREPSDESSRSSVSSKDEGHVFEKEKSLNRYVVGPCNLNISSTTVHRVQKFLDAAYKYEYEPYSKTEEERVDSSRPHPTEDQLASLEENIPVRTTHLAILQPTVSFLAAEHPYCDVAKKTYRSHQQKPRPGQQPPVLSPLFGIQCGSSRFDLQTTSPMWPRHLVKLVSKIAGPPANLVHHCHSHTQLKLFGFHVGVVKVDSAGTRSPLISLVPPTSGAMYTRRLILPMYWSNIYLPKIEKMYELPQVSVRVSKPALHVIMAIVSSWKQNNPKPADIMASSLLEDLFPESEASPNNEYPELEVRLVGLEVKTCRTEVITATSGNVGSLHVLVHKQGQQTVRAGLPVFSCPSDTEHLHTTEWLMGENSSSENGENTDGLTFTYQLPRKYNQVQAPAVVLLNMEGTACSLDPGLLDWLSYNPRVKVSRHEHKVELNLELAKAASPLQTNMSQVSVPSSGSKQQTSMNLTRSQTTGAQSTLPATKPDDSQARKQGPSSVGERLAEMFPLIRVLQVQVDIKKICVFIPRHHVDLHDPSVCIVENYRQLSRSQLLGDTGVLCLPRVTVQSAGLKTMAFVQDLPITTVDGSLIGDKIPWNVNLQNFCLYTLHAHTTIGNRSELPLRAFKLVKPATVTSTVGVSYKYNPPTSDNISSLGLCLHTDMKFVTVATSFEQLKLVMDVASQSQKIVTKTLSFLDGVSKSMTAEKVEKEKPPFGLQQTTSSSNLLHSTNQTISAASVTENDQTTSGDLASIDTTASRDLEIIDTPTEGVKLSLWLQWTLPKCELKMFINGKKEECLVVALLEDITLSVDVQDVYSKLKLNLGATTLSHKYRNSTKEDWKAGSHGGILMSSKGSLSHDTHIITPRSWSSDHHHGNMGQGGAPMYPSNPASREAGHGFLNVTFTHALRRNLKQRLKKMNIEVPTCEPNENGDLFGKFFYHKYVSELCVTVGPCDIILCMDPVSALMYSLTALHTKKVKTETPKVESSPNEETPLPLLTSSNLPLIYADVSCARLFLPGLDCEQVSKEQIVTTRNHDMFLLEVQSLTMTPHADNPLPRYPVDRDLYHQAVQAGVTQDSGAALTDRQYQVDVKGFSLSSGCWGEFTSRLQESVTQPAMTTGTQIPAVEWNTRNVRSSIEEITLFPIVSPCELRLVLAPAMVNLQPSAYNTLLKNLVCGYGFEFNVVSDLELYVSTNQLLLMNQKVKDIMKSVMPDTDFHGANSEEKDSIHDSGIGSEVSNTTMQKNKNQSKDQRSSADRSMTLTPIDLLLTAGRISIQVYTHEMTEKEIKINKSKFHQDQRQEKKSKQDLEWKVEPVSRSELDNDEGHRESDGSFHEPYLMHMYEHEREKEGRVIEAGTVCIRPFLFVYVSQPHTVVALQKEHQKFETSSYDVLIKGADPSNLICVSESKLLPDCSDYPVYWLETRAGKPSPQTGIPPSLYTLGMADFLHNPVFPARPAGNQATKQTQGTEAETAGPTQELDLFRQVNTISVQTEQVVVSMETRSCEEQPEVTTALSNLQVQVGFTHGEAGEVTGMVMNSYLRDFLVKTSYNQQQLYLLGPCSLKADGTYTLITHDNTHFLSQCMLTMATGMVTMHIGQEHVLCLMMIADHMAQFSKELFPKAEKLSPPEDSTFEADLQERPDRVMSTQEFVVHSSTDDLRKGLDLVPSVGEIVFCNLDKEGNSSMTWSYNIPRVVSALSSTPVPFNADETTDEGNTVLCRLQYWEGLIQQFMDYGEMRLSENDVSNMAVPEVRHADTQDIVAAQIWRIVIKNEDRPALVIPASLAASVHVDSCFVPSLIPSLQLGVTLEALYVHASNHPTGEFAVVSFDDVLVAAHQWAGPQGKTQIQFSSEGCMDVLEYRCLTMDRVISPVEFSGTATIQTHNKVGVYDLDLTVDPLTLSVGQGTIHSLTCAAQAWKQIIKADRSGEDSVIFSHYVICNDTQHALRFGQVGTDENLVLQPREMHQYSWRSQKELHMCVDGSVWKWCGPVSLDRPVTLVRSVISTDHTYTLVVISGLLTVSNRLSHHCEVKVVATEMNKEVEHQAVAGAQLTVPSYILEPRTIQGIRIRPWGSSGPWSNVVSVFGQNRKDNTLVKLTNGERTYHVWCRVIPHTFQNIQQVVICPLYTVRSHLPQPLYVNVDTVKLGLHEQVPAPGKGFSTQLRCPGGDLHQALTFQFSGKSGKSSSSVTLSTGLIDQLQRAPEGTFDPATLTSYTRDQSWQSWPYIQELNTEDVCMPESQNTVISEMAMENQPTIDLNVSLGELWAGYRTVLVDVAPSYLITNGCDIDLVFMGTEDIQYDIHKGQTICPPKLENCFHLGARLGGSVHISEPIPVSEEELLSQRYRTDVGRTLYIDSWVHMPIFAHVNGSVLVTVKHSISSIVQSHSSCDRKQSDLHPITFQPLLLVQNSNKKADIDHKTDIVKYVSVGYLPKDKSNKTTSYSNEENSAVQEAFSDWSFPVRLLSSDGGRRMTLTVVVRDGEIVTYRALCVSGVEEQGMTYLSVQVDKAPACLLENQCSFPLFFGQTLMNLSLKGATIQEETELIAALPLIPVGGSTYYTPPLLNTQFPQLIDKRAIPKVHIAGMLPNNRDHSDLNILKWSHSIDLHIAADNFISLPGVADVKVHVQQVAMVTIVSIAPVTKADVSAKEIRSRLTGKERTITVSNQSEIKDMNTESSLVSNKANKMMSEKALRQKKKRKTKKSARVSLGVLATNVTFVLLDETSVLAVKQEMIRLTLNDLYVATYPASDLAEQPGYHRNCVVVSCGDIQLDNQMDYMDNFDFPVVFVRQEFERPPSGRNVVQLSQMNVLEKHAVLKSTSLMHVQMVFGSVEGRNSVIETVECSIEPVNIYIDDTFIFQCIKQVGKLLPVPLTLKEPVPVNVYKVSRNVRVISQALSCPVVIGHLAIQPVSMLCSIHASMKVFIAADQTPLKFGRFEKLGVCTTSYQLTKALAMHYASGALFRAGAVVGSLEILGNPTGLVRSIGTGVADFFRMPYRGLTRGPGAFVVGVSQGTSSMVKNVTTGMLKSVTNFASSVSRNMDRLSLDGSHMRRQEEGRRHRPDGVGEGLKQGLTGLGISVLGAIAGLADQPIQSLLQMEGVAGGHQGSAASNLVTGMGKGLMGVFTKPIGGAAEFVSQTGQGILQGTGLSRLPHRQCAPVGLKLENATSGQVKYALKLLQTLPSSDILCCMQAVYIDLTDSEVSVTLILTPEILFVMSHEDDSQQQSFSLTELECGVTLGDDPTLSLVWRDANTFTEQQKELTNAERVTAFIDGTTKYMDRLLKSPIDSGAPKLAAEIQDQEPLAVTASEALQGAEYQMEGGFHGEPSCSLTEGRQCSDTQSDSSVDQVESNLASLPQYDFKISATKMAAFLAVFNITKHKLEGTGFPKKNVTNMKL</sequence>
<name>A0ABY7DRK5_MYAAR</name>
<evidence type="ECO:0000313" key="4">
    <source>
        <dbReference type="EMBL" id="WAR00328.1"/>
    </source>
</evidence>
<dbReference type="Pfam" id="PF12624">
    <property type="entry name" value="VPS13_N"/>
    <property type="match status" value="1"/>
</dbReference>
<evidence type="ECO:0000259" key="3">
    <source>
        <dbReference type="Pfam" id="PF12624"/>
    </source>
</evidence>